<evidence type="ECO:0000313" key="10">
    <source>
        <dbReference type="Proteomes" id="UP000261210"/>
    </source>
</evidence>
<sequence length="524" mass="60971">MDTTDTTFRIYPIGIQNFEDLRNNNNVYVDKTELIYRLANTNKVYFLSRPRRFGKSLLVSTLDAYFRGKKDLFQGLAMERLEKEWNVYPVLHLDFSMTKYTALSDLLGQLNLNLYDWEKLYGKEEVEGTPAERFRGVIRRAYEQTGKPVVVLIDEYDAPLLDSNHLPELQNELREEMRKFFSPLKAQGEYLRFLFLTGISKFSQMSIFSELNNLQNISMRDDYSAICGITERELRTQLKTDIEMMAQANNETYEEACTHLKQQYDGYHFSENCEDIYNPFSLFNAFAQKKYANFWFSTGTPTFLINILQQSNFDIRELDGATATAEQFDAPTSVITDPLPVLYQSGYLTIKGYDPEFQLYTLAYPNKEVRKGFIESLMPAYVHLPARENTFYVVSFIKDLRAGKLTECLERIRSFFASIPNDLENKQEKHYQTIFYLLFRLMGQYVDTEVKSAIGRADVVVKMQDAIYVFEFKVDGTPEEALEQINSKGYIIPYQPDHRKVVKVGVNFDSATRSIGDWKIVEEV</sequence>
<protein>
    <submittedName>
        <fullName evidence="6">AAA family ATPase</fullName>
    </submittedName>
    <submittedName>
        <fullName evidence="2">ATP-binding protein</fullName>
    </submittedName>
</protein>
<dbReference type="RefSeq" id="WP_004313876.1">
    <property type="nucleotide sequence ID" value="NZ_AP031409.1"/>
</dbReference>
<organism evidence="6 9">
    <name type="scientific">Bacteroides xylanisolvens</name>
    <dbReference type="NCBI Taxonomy" id="371601"/>
    <lineage>
        <taxon>Bacteria</taxon>
        <taxon>Pseudomonadati</taxon>
        <taxon>Bacteroidota</taxon>
        <taxon>Bacteroidia</taxon>
        <taxon>Bacteroidales</taxon>
        <taxon>Bacteroidaceae</taxon>
        <taxon>Bacteroides</taxon>
    </lineage>
</organism>
<dbReference type="InterPro" id="IPR018631">
    <property type="entry name" value="AAA-ATPase-like_dom"/>
</dbReference>
<evidence type="ECO:0000313" key="15">
    <source>
        <dbReference type="Proteomes" id="UP000487596"/>
    </source>
</evidence>
<dbReference type="Proteomes" id="UP000284417">
    <property type="component" value="Unassembled WGS sequence"/>
</dbReference>
<reference evidence="12" key="3">
    <citation type="journal article" date="2018" name="J. Anim. Genet.">
        <title>Acquired interbacterial defense systems protect against interspecies antagonism in the human gut microbiome.</title>
        <authorList>
            <person name="Ross B.D."/>
            <person name="Verster A.J."/>
            <person name="Radey M.C."/>
            <person name="Schmidtke D.T."/>
            <person name="Pope C.E."/>
            <person name="Hoffman L.R."/>
            <person name="Hajjar A."/>
            <person name="Peterson S.B."/>
            <person name="Borenstein E."/>
            <person name="Mougous J."/>
        </authorList>
    </citation>
    <scope>NUCLEOTIDE SEQUENCE [LARGE SCALE GENOMIC DNA]</scope>
    <source>
        <strain evidence="12">H204</strain>
    </source>
</reference>
<evidence type="ECO:0000313" key="13">
    <source>
        <dbReference type="Proteomes" id="UP000434604"/>
    </source>
</evidence>
<dbReference type="EMBL" id="VYQC01000002">
    <property type="protein sequence ID" value="KAA9049538.1"/>
    <property type="molecule type" value="Genomic_DNA"/>
</dbReference>
<reference evidence="9" key="1">
    <citation type="submission" date="2017-04" db="EMBL/GenBank/DDBJ databases">
        <title>Function of individual gut microbiota members based on whole genome sequencing of pure cultures obtained from chicken caecum.</title>
        <authorList>
            <person name="Medvecky M."/>
            <person name="Cejkova D."/>
            <person name="Polansky O."/>
            <person name="Karasova D."/>
            <person name="Kubasova T."/>
            <person name="Cizek A."/>
            <person name="Rychlik I."/>
        </authorList>
    </citation>
    <scope>NUCLEOTIDE SEQUENCE [LARGE SCALE GENOMIC DNA]</scope>
    <source>
        <strain evidence="9">An109</strain>
    </source>
</reference>
<keyword evidence="2" id="KW-0067">ATP-binding</keyword>
<reference evidence="2" key="7">
    <citation type="submission" date="2019-09" db="EMBL/GenBank/DDBJ databases">
        <authorList>
            <person name="Ross B.D."/>
            <person name="Verster A.J."/>
            <person name="Radey M.C."/>
            <person name="Schmidtke D.T."/>
            <person name="Pope C.E."/>
            <person name="Hoffman L.R."/>
            <person name="Hajjar A.M."/>
            <person name="Peterson S.B."/>
            <person name="Borenstein E."/>
            <person name="Mougous J.D."/>
        </authorList>
    </citation>
    <scope>NUCLEOTIDE SEQUENCE</scope>
    <source>
        <strain evidence="2">H204</strain>
    </source>
</reference>
<dbReference type="AlphaFoldDB" id="A0A1Y4VK98"/>
<gene>
    <name evidence="6" type="ORF">B5E52_10035</name>
    <name evidence="8" type="ORF">DW042_05195</name>
    <name evidence="7" type="ORF">DXD03_00110</name>
    <name evidence="2" type="ORF">F6S82_03455</name>
    <name evidence="5" type="ORF">GA398_00280</name>
    <name evidence="4" type="ORF">GA424_07440</name>
    <name evidence="3" type="ORF">GA560_21545</name>
</gene>
<accession>A0A1Y4VK98</accession>
<feature type="domain" description="AAA-ATPase-like" evidence="1">
    <location>
        <begin position="12"/>
        <end position="208"/>
    </location>
</feature>
<reference evidence="2" key="5">
    <citation type="journal article" date="2019" name="bioRxiv">
        <title>Acquired interbacterial defense systems protect against interspecies antagonism in the human gut microbiome.</title>
        <authorList>
            <person name="Ross B.D."/>
            <person name="Verster A.J."/>
            <person name="Radey M.C."/>
            <person name="Schmidtke D.T."/>
            <person name="Pope C.E."/>
            <person name="Hoffman L.R."/>
            <person name="Hajjar A.M."/>
            <person name="Peterson S.B."/>
            <person name="Borenstein E."/>
            <person name="Mougous J.D."/>
        </authorList>
    </citation>
    <scope>NUCLEOTIDE SEQUENCE</scope>
    <source>
        <strain evidence="2">H204</strain>
    </source>
</reference>
<dbReference type="EMBL" id="QSQU01000001">
    <property type="protein sequence ID" value="RGK67668.1"/>
    <property type="molecule type" value="Genomic_DNA"/>
</dbReference>
<dbReference type="PANTHER" id="PTHR34825">
    <property type="entry name" value="CONSERVED PROTEIN, WITH A WEAK D-GALACTARATE DEHYDRATASE/ALTRONATE HYDROLASE DOMAIN"/>
    <property type="match status" value="1"/>
</dbReference>
<name>A0A1Y4VK98_9BACE</name>
<evidence type="ECO:0000313" key="4">
    <source>
        <dbReference type="EMBL" id="KAB6140468.1"/>
    </source>
</evidence>
<evidence type="ECO:0000313" key="12">
    <source>
        <dbReference type="Proteomes" id="UP000327007"/>
    </source>
</evidence>
<evidence type="ECO:0000313" key="11">
    <source>
        <dbReference type="Proteomes" id="UP000284417"/>
    </source>
</evidence>
<evidence type="ECO:0000313" key="9">
    <source>
        <dbReference type="Proteomes" id="UP000196036"/>
    </source>
</evidence>
<evidence type="ECO:0000313" key="2">
    <source>
        <dbReference type="EMBL" id="KAA9049538.1"/>
    </source>
</evidence>
<dbReference type="Proteomes" id="UP000327007">
    <property type="component" value="Unassembled WGS sequence"/>
</dbReference>
<dbReference type="InterPro" id="IPR027417">
    <property type="entry name" value="P-loop_NTPase"/>
</dbReference>
<dbReference type="SUPFAM" id="SSF52540">
    <property type="entry name" value="P-loop containing nucleoside triphosphate hydrolases"/>
    <property type="match status" value="1"/>
</dbReference>
<dbReference type="EMBL" id="WDEH01000008">
    <property type="protein sequence ID" value="KAB6140468.1"/>
    <property type="molecule type" value="Genomic_DNA"/>
</dbReference>
<dbReference type="Proteomes" id="UP000261210">
    <property type="component" value="Unassembled WGS sequence"/>
</dbReference>
<dbReference type="Pfam" id="PF08011">
    <property type="entry name" value="PDDEXK_9"/>
    <property type="match status" value="1"/>
</dbReference>
<dbReference type="Proteomes" id="UP000434604">
    <property type="component" value="Unassembled WGS sequence"/>
</dbReference>
<dbReference type="EMBL" id="NFLW01000016">
    <property type="protein sequence ID" value="OUQ69858.1"/>
    <property type="molecule type" value="Genomic_DNA"/>
</dbReference>
<dbReference type="PANTHER" id="PTHR34825:SF1">
    <property type="entry name" value="AAA-ATPASE-LIKE DOMAIN-CONTAINING PROTEIN"/>
    <property type="match status" value="1"/>
</dbReference>
<evidence type="ECO:0000313" key="8">
    <source>
        <dbReference type="EMBL" id="RHL00225.1"/>
    </source>
</evidence>
<evidence type="ECO:0000313" key="6">
    <source>
        <dbReference type="EMBL" id="OUQ69858.1"/>
    </source>
</evidence>
<dbReference type="Pfam" id="PF09820">
    <property type="entry name" value="AAA-ATPase_like"/>
    <property type="match status" value="1"/>
</dbReference>
<dbReference type="Proteomes" id="UP000487596">
    <property type="component" value="Unassembled WGS sequence"/>
</dbReference>
<dbReference type="EMBL" id="WDED01000001">
    <property type="protein sequence ID" value="KAB6150232.1"/>
    <property type="molecule type" value="Genomic_DNA"/>
</dbReference>
<dbReference type="EMBL" id="WDER01000082">
    <property type="protein sequence ID" value="KAB6078898.1"/>
    <property type="molecule type" value="Genomic_DNA"/>
</dbReference>
<reference evidence="10 11" key="4">
    <citation type="submission" date="2018-08" db="EMBL/GenBank/DDBJ databases">
        <title>A genome reference for cultivated species of the human gut microbiota.</title>
        <authorList>
            <person name="Zou Y."/>
            <person name="Xue W."/>
            <person name="Luo G."/>
        </authorList>
    </citation>
    <scope>NUCLEOTIDE SEQUENCE [LARGE SCALE GENOMIC DNA]</scope>
    <source>
        <strain evidence="8 11">AF39-6AC</strain>
        <strain evidence="7 10">TF10-34</strain>
    </source>
</reference>
<evidence type="ECO:0000313" key="14">
    <source>
        <dbReference type="Proteomes" id="UP000474077"/>
    </source>
</evidence>
<comment type="caution">
    <text evidence="6">The sequence shown here is derived from an EMBL/GenBank/DDBJ whole genome shotgun (WGS) entry which is preliminary data.</text>
</comment>
<proteinExistence type="predicted"/>
<dbReference type="GO" id="GO:0005524">
    <property type="term" value="F:ATP binding"/>
    <property type="evidence" value="ECO:0007669"/>
    <property type="project" value="UniProtKB-KW"/>
</dbReference>
<dbReference type="InterPro" id="IPR012547">
    <property type="entry name" value="PDDEXK_9"/>
</dbReference>
<evidence type="ECO:0000259" key="1">
    <source>
        <dbReference type="Pfam" id="PF09820"/>
    </source>
</evidence>
<reference evidence="13 14" key="6">
    <citation type="journal article" date="2019" name="Nat. Med.">
        <title>A library of human gut bacterial isolates paired with longitudinal multiomics data enables mechanistic microbiome research.</title>
        <authorList>
            <person name="Poyet M."/>
            <person name="Groussin M."/>
            <person name="Gibbons S.M."/>
            <person name="Avila-Pacheco J."/>
            <person name="Jiang X."/>
            <person name="Kearney S.M."/>
            <person name="Perrotta A.R."/>
            <person name="Berdy B."/>
            <person name="Zhao S."/>
            <person name="Lieberman T.D."/>
            <person name="Swanson P.K."/>
            <person name="Smith M."/>
            <person name="Roesemann S."/>
            <person name="Alexander J.E."/>
            <person name="Rich S.A."/>
            <person name="Livny J."/>
            <person name="Vlamakis H."/>
            <person name="Clish C."/>
            <person name="Bullock K."/>
            <person name="Deik A."/>
            <person name="Scott J."/>
            <person name="Pierce K.A."/>
            <person name="Xavier R.J."/>
            <person name="Alm E.J."/>
        </authorList>
    </citation>
    <scope>NUCLEOTIDE SEQUENCE [LARGE SCALE GENOMIC DNA]</scope>
    <source>
        <strain evidence="5 13">BIOML-A58</strain>
        <strain evidence="4 15">BIOML-A62</strain>
        <strain evidence="3 14">BIOML-A73</strain>
    </source>
</reference>
<evidence type="ECO:0000313" key="3">
    <source>
        <dbReference type="EMBL" id="KAB6078898.1"/>
    </source>
</evidence>
<dbReference type="EMBL" id="QROC01000005">
    <property type="protein sequence ID" value="RHL00225.1"/>
    <property type="molecule type" value="Genomic_DNA"/>
</dbReference>
<reference evidence="6" key="2">
    <citation type="journal article" date="2018" name="BMC Genomics">
        <title>Whole genome sequencing and function prediction of 133 gut anaerobes isolated from chicken caecum in pure cultures.</title>
        <authorList>
            <person name="Medvecky M."/>
            <person name="Cejkova D."/>
            <person name="Polansky O."/>
            <person name="Karasova D."/>
            <person name="Kubasova T."/>
            <person name="Cizek A."/>
            <person name="Rychlik I."/>
        </authorList>
    </citation>
    <scope>NUCLEOTIDE SEQUENCE</scope>
    <source>
        <strain evidence="6">An109</strain>
    </source>
</reference>
<evidence type="ECO:0000313" key="5">
    <source>
        <dbReference type="EMBL" id="KAB6150232.1"/>
    </source>
</evidence>
<keyword evidence="2" id="KW-0547">Nucleotide-binding</keyword>
<dbReference type="Proteomes" id="UP000474077">
    <property type="component" value="Unassembled WGS sequence"/>
</dbReference>
<dbReference type="Proteomes" id="UP000196036">
    <property type="component" value="Unassembled WGS sequence"/>
</dbReference>
<evidence type="ECO:0000313" key="7">
    <source>
        <dbReference type="EMBL" id="RGK67668.1"/>
    </source>
</evidence>